<keyword evidence="2" id="KW-1185">Reference proteome</keyword>
<sequence>MEDLRAPTEAMSCGLTLASVPNLKTLDLNAKPILAPFDVLELFPSPGDAREVSRLIQGLAATKIRTLTLSTGLNGLRIGPAHALTHLTVDFAGPSPLVFIPKGSFTNVTILMIRCAKGEMHLAGNFRWKLEKLLTCLPTIRTLGFECSTAIENCTIPSAVEKIIIRPAEFGAVNWVRNYLGDFVPRKTALNCVELYWPDDWHAYTFWYMYQELVSRTGVKVVVWWKGYVWRVFEP</sequence>
<dbReference type="EMBL" id="MU006233">
    <property type="protein sequence ID" value="KAF2822852.1"/>
    <property type="molecule type" value="Genomic_DNA"/>
</dbReference>
<dbReference type="AlphaFoldDB" id="A0A6A6ZP44"/>
<reference evidence="1" key="1">
    <citation type="journal article" date="2020" name="Stud. Mycol.">
        <title>101 Dothideomycetes genomes: a test case for predicting lifestyles and emergence of pathogens.</title>
        <authorList>
            <person name="Haridas S."/>
            <person name="Albert R."/>
            <person name="Binder M."/>
            <person name="Bloem J."/>
            <person name="Labutti K."/>
            <person name="Salamov A."/>
            <person name="Andreopoulos B."/>
            <person name="Baker S."/>
            <person name="Barry K."/>
            <person name="Bills G."/>
            <person name="Bluhm B."/>
            <person name="Cannon C."/>
            <person name="Castanera R."/>
            <person name="Culley D."/>
            <person name="Daum C."/>
            <person name="Ezra D."/>
            <person name="Gonzalez J."/>
            <person name="Henrissat B."/>
            <person name="Kuo A."/>
            <person name="Liang C."/>
            <person name="Lipzen A."/>
            <person name="Lutzoni F."/>
            <person name="Magnuson J."/>
            <person name="Mondo S."/>
            <person name="Nolan M."/>
            <person name="Ohm R."/>
            <person name="Pangilinan J."/>
            <person name="Park H.-J."/>
            <person name="Ramirez L."/>
            <person name="Alfaro M."/>
            <person name="Sun H."/>
            <person name="Tritt A."/>
            <person name="Yoshinaga Y."/>
            <person name="Zwiers L.-H."/>
            <person name="Turgeon B."/>
            <person name="Goodwin S."/>
            <person name="Spatafora J."/>
            <person name="Crous P."/>
            <person name="Grigoriev I."/>
        </authorList>
    </citation>
    <scope>NUCLEOTIDE SEQUENCE</scope>
    <source>
        <strain evidence="1">CBS 113818</strain>
    </source>
</reference>
<dbReference type="Proteomes" id="UP000799424">
    <property type="component" value="Unassembled WGS sequence"/>
</dbReference>
<organism evidence="1 2">
    <name type="scientific">Ophiobolus disseminans</name>
    <dbReference type="NCBI Taxonomy" id="1469910"/>
    <lineage>
        <taxon>Eukaryota</taxon>
        <taxon>Fungi</taxon>
        <taxon>Dikarya</taxon>
        <taxon>Ascomycota</taxon>
        <taxon>Pezizomycotina</taxon>
        <taxon>Dothideomycetes</taxon>
        <taxon>Pleosporomycetidae</taxon>
        <taxon>Pleosporales</taxon>
        <taxon>Pleosporineae</taxon>
        <taxon>Phaeosphaeriaceae</taxon>
        <taxon>Ophiobolus</taxon>
    </lineage>
</organism>
<name>A0A6A6ZP44_9PLEO</name>
<evidence type="ECO:0008006" key="3">
    <source>
        <dbReference type="Google" id="ProtNLM"/>
    </source>
</evidence>
<dbReference type="OrthoDB" id="3799281at2759"/>
<proteinExistence type="predicted"/>
<evidence type="ECO:0000313" key="2">
    <source>
        <dbReference type="Proteomes" id="UP000799424"/>
    </source>
</evidence>
<protein>
    <recommendedName>
        <fullName evidence="3">F-box domain-containing protein</fullName>
    </recommendedName>
</protein>
<gene>
    <name evidence="1" type="ORF">CC86DRAFT_372654</name>
</gene>
<accession>A0A6A6ZP44</accession>
<evidence type="ECO:0000313" key="1">
    <source>
        <dbReference type="EMBL" id="KAF2822852.1"/>
    </source>
</evidence>